<dbReference type="EMBL" id="FNWT01000001">
    <property type="protein sequence ID" value="SEH36479.1"/>
    <property type="molecule type" value="Genomic_DNA"/>
</dbReference>
<evidence type="ECO:0000256" key="7">
    <source>
        <dbReference type="ARBA" id="ARBA00023136"/>
    </source>
</evidence>
<accession>A0A1H6HL15</accession>
<comment type="caution">
    <text evidence="15">The sequence shown here is derived from an EMBL/GenBank/DDBJ whole genome shotgun (WGS) entry which is preliminary data.</text>
</comment>
<dbReference type="Gene3D" id="3.20.20.80">
    <property type="entry name" value="Glycosidases"/>
    <property type="match status" value="1"/>
</dbReference>
<evidence type="ECO:0000256" key="10">
    <source>
        <dbReference type="ARBA" id="ARBA00023316"/>
    </source>
</evidence>
<keyword evidence="9 13" id="KW-0326">Glycosidase</keyword>
<sequence>MASRALHGVNLSGWLTLRMWVTPSLYVDSGALDEGELVRSIGKDEYRERIDRHRASFITQSDFVQIASRGFNCVRLPVPWYVFGEAGPNPGPYIGCIELVDEAFDWADEIGLKIILDLDIKPGAEDATDSIVRGHDDFSHYKDDMVSVIAALAKRYGTRAAFRGLEVADAPKLQLRRGLSVEPGVPLHRLRNYYREAYDAVRQEAGEDPAVVIHDGGRVNAWDGFMAPRRYRNVWIDSALFHYSDNIKSAGPAAIRELSRRSRESIKSLARSGLPVMVGSWSGAMPFSDTISTPEGRIALERIYISEQISSFSSCAGWFFQTWKTSGRLDGWDARVSLASFERRMLA</sequence>
<keyword evidence="5" id="KW-0735">Signal-anchor</keyword>
<keyword evidence="10" id="KW-0961">Cell wall biogenesis/degradation</keyword>
<keyword evidence="3" id="KW-0812">Transmembrane</keyword>
<evidence type="ECO:0000256" key="11">
    <source>
        <dbReference type="ARBA" id="ARBA00037126"/>
    </source>
</evidence>
<evidence type="ECO:0000256" key="9">
    <source>
        <dbReference type="ARBA" id="ARBA00023295"/>
    </source>
</evidence>
<evidence type="ECO:0000256" key="12">
    <source>
        <dbReference type="ARBA" id="ARBA00041260"/>
    </source>
</evidence>
<organism evidence="15 16">
    <name type="scientific">Parafannyhessea umbonata</name>
    <dbReference type="NCBI Taxonomy" id="604330"/>
    <lineage>
        <taxon>Bacteria</taxon>
        <taxon>Bacillati</taxon>
        <taxon>Actinomycetota</taxon>
        <taxon>Coriobacteriia</taxon>
        <taxon>Coriobacteriales</taxon>
        <taxon>Atopobiaceae</taxon>
        <taxon>Parafannyhessea</taxon>
    </lineage>
</organism>
<dbReference type="Proteomes" id="UP000199135">
    <property type="component" value="Unassembled WGS sequence"/>
</dbReference>
<keyword evidence="8" id="KW-0325">Glycoprotein</keyword>
<evidence type="ECO:0000256" key="4">
    <source>
        <dbReference type="ARBA" id="ARBA00022801"/>
    </source>
</evidence>
<evidence type="ECO:0000256" key="8">
    <source>
        <dbReference type="ARBA" id="ARBA00023180"/>
    </source>
</evidence>
<dbReference type="InterPro" id="IPR050386">
    <property type="entry name" value="Glycosyl_hydrolase_5"/>
</dbReference>
<evidence type="ECO:0000256" key="5">
    <source>
        <dbReference type="ARBA" id="ARBA00022968"/>
    </source>
</evidence>
<protein>
    <recommendedName>
        <fullName evidence="12">Exo-1,3-beta-glucanase D</fullName>
    </recommendedName>
</protein>
<keyword evidence="16" id="KW-1185">Reference proteome</keyword>
<evidence type="ECO:0000256" key="13">
    <source>
        <dbReference type="RuleBase" id="RU361153"/>
    </source>
</evidence>
<proteinExistence type="inferred from homology"/>
<keyword evidence="6" id="KW-1133">Transmembrane helix</keyword>
<dbReference type="RefSeq" id="WP_078686310.1">
    <property type="nucleotide sequence ID" value="NZ_FNWT01000001.1"/>
</dbReference>
<gene>
    <name evidence="15" type="ORF">SAMN05216447_10169</name>
</gene>
<evidence type="ECO:0000313" key="15">
    <source>
        <dbReference type="EMBL" id="SEH36479.1"/>
    </source>
</evidence>
<comment type="subcellular location">
    <subcellularLocation>
        <location evidence="1">Cell membrane</location>
        <topology evidence="1">Single-pass type II membrane protein</topology>
    </subcellularLocation>
</comment>
<dbReference type="Pfam" id="PF00150">
    <property type="entry name" value="Cellulase"/>
    <property type="match status" value="1"/>
</dbReference>
<name>A0A1H6HL15_9ACTN</name>
<dbReference type="PANTHER" id="PTHR31297:SF34">
    <property type="entry name" value="GLUCAN 1,3-BETA-GLUCOSIDASE 2"/>
    <property type="match status" value="1"/>
</dbReference>
<comment type="function">
    <text evidence="11">Glucosidase involved in the degradation of cellulosic biomass. Active on lichenan.</text>
</comment>
<keyword evidence="7" id="KW-0472">Membrane</keyword>
<evidence type="ECO:0000256" key="3">
    <source>
        <dbReference type="ARBA" id="ARBA00022692"/>
    </source>
</evidence>
<keyword evidence="2" id="KW-1003">Cell membrane</keyword>
<feature type="domain" description="Glycoside hydrolase family 5" evidence="14">
    <location>
        <begin position="58"/>
        <end position="216"/>
    </location>
</feature>
<evidence type="ECO:0000259" key="14">
    <source>
        <dbReference type="Pfam" id="PF00150"/>
    </source>
</evidence>
<keyword evidence="4 13" id="KW-0378">Hydrolase</keyword>
<dbReference type="InterPro" id="IPR001547">
    <property type="entry name" value="Glyco_hydro_5"/>
</dbReference>
<dbReference type="PANTHER" id="PTHR31297">
    <property type="entry name" value="GLUCAN ENDO-1,6-BETA-GLUCOSIDASE B"/>
    <property type="match status" value="1"/>
</dbReference>
<evidence type="ECO:0000256" key="1">
    <source>
        <dbReference type="ARBA" id="ARBA00004401"/>
    </source>
</evidence>
<evidence type="ECO:0000313" key="16">
    <source>
        <dbReference type="Proteomes" id="UP000199135"/>
    </source>
</evidence>
<evidence type="ECO:0000256" key="6">
    <source>
        <dbReference type="ARBA" id="ARBA00022989"/>
    </source>
</evidence>
<dbReference type="SUPFAM" id="SSF51445">
    <property type="entry name" value="(Trans)glycosidases"/>
    <property type="match status" value="1"/>
</dbReference>
<dbReference type="InterPro" id="IPR017853">
    <property type="entry name" value="GH"/>
</dbReference>
<comment type="similarity">
    <text evidence="13">Belongs to the glycosyl hydrolase 5 (cellulase A) family.</text>
</comment>
<reference evidence="15 16" key="1">
    <citation type="submission" date="2016-10" db="EMBL/GenBank/DDBJ databases">
        <authorList>
            <person name="Varghese N."/>
            <person name="Submissions S."/>
        </authorList>
    </citation>
    <scope>NUCLEOTIDE SEQUENCE [LARGE SCALE GENOMIC DNA]</scope>
    <source>
        <strain evidence="15 16">WCP15</strain>
    </source>
</reference>
<evidence type="ECO:0000256" key="2">
    <source>
        <dbReference type="ARBA" id="ARBA00022475"/>
    </source>
</evidence>